<accession>A0ABQ2JJE7</accession>
<evidence type="ECO:0000313" key="1">
    <source>
        <dbReference type="EMBL" id="GGN46719.1"/>
    </source>
</evidence>
<keyword evidence="2" id="KW-1185">Reference proteome</keyword>
<evidence type="ECO:0000313" key="2">
    <source>
        <dbReference type="Proteomes" id="UP000605099"/>
    </source>
</evidence>
<comment type="caution">
    <text evidence="1">The sequence shown here is derived from an EMBL/GenBank/DDBJ whole genome shotgun (WGS) entry which is preliminary data.</text>
</comment>
<proteinExistence type="predicted"/>
<organism evidence="1 2">
    <name type="scientific">Novosphingobium indicum</name>
    <dbReference type="NCBI Taxonomy" id="462949"/>
    <lineage>
        <taxon>Bacteria</taxon>
        <taxon>Pseudomonadati</taxon>
        <taxon>Pseudomonadota</taxon>
        <taxon>Alphaproteobacteria</taxon>
        <taxon>Sphingomonadales</taxon>
        <taxon>Sphingomonadaceae</taxon>
        <taxon>Novosphingobium</taxon>
    </lineage>
</organism>
<reference evidence="2" key="1">
    <citation type="journal article" date="2019" name="Int. J. Syst. Evol. Microbiol.">
        <title>The Global Catalogue of Microorganisms (GCM) 10K type strain sequencing project: providing services to taxonomists for standard genome sequencing and annotation.</title>
        <authorList>
            <consortium name="The Broad Institute Genomics Platform"/>
            <consortium name="The Broad Institute Genome Sequencing Center for Infectious Disease"/>
            <person name="Wu L."/>
            <person name="Ma J."/>
        </authorList>
    </citation>
    <scope>NUCLEOTIDE SEQUENCE [LARGE SCALE GENOMIC DNA]</scope>
    <source>
        <strain evidence="2">CGMCC 1.6784</strain>
    </source>
</reference>
<dbReference type="RefSeq" id="WP_188818954.1">
    <property type="nucleotide sequence ID" value="NZ_BMLK01000005.1"/>
</dbReference>
<dbReference type="Proteomes" id="UP000605099">
    <property type="component" value="Unassembled WGS sequence"/>
</dbReference>
<name>A0ABQ2JJE7_9SPHN</name>
<protein>
    <submittedName>
        <fullName evidence="1">Uncharacterized protein</fullName>
    </submittedName>
</protein>
<sequence length="122" mass="14215">MQSVAGGTRNIRITVSRECFALLADAMCEFSKTTSRFRSLRSTVQHACERAKSLTFAREDVERFLSRYPLDGQISIWLEVKPDWIEDYDWIRHKIADTCGKVMHDRVVIAFVVWLARTNNQF</sequence>
<dbReference type="EMBL" id="BMLK01000005">
    <property type="protein sequence ID" value="GGN46719.1"/>
    <property type="molecule type" value="Genomic_DNA"/>
</dbReference>
<gene>
    <name evidence="1" type="ORF">GCM10011349_14220</name>
</gene>